<keyword evidence="5" id="KW-1185">Reference proteome</keyword>
<dbReference type="PANTHER" id="PTHR21600:SF81">
    <property type="entry name" value="21S RRNA PSEUDOURIDINE(2819) SYNTHASE"/>
    <property type="match status" value="1"/>
</dbReference>
<dbReference type="InterPro" id="IPR020103">
    <property type="entry name" value="PsdUridine_synth_cat_dom_sf"/>
</dbReference>
<dbReference type="EMBL" id="CP043315">
    <property type="protein sequence ID" value="QEK37802.1"/>
    <property type="molecule type" value="Genomic_DNA"/>
</dbReference>
<dbReference type="PROSITE" id="PS01129">
    <property type="entry name" value="PSI_RLU"/>
    <property type="match status" value="1"/>
</dbReference>
<keyword evidence="2" id="KW-0694">RNA-binding</keyword>
<dbReference type="Proteomes" id="UP000325155">
    <property type="component" value="Chromosome"/>
</dbReference>
<feature type="domain" description="Pseudouridine synthase RsuA/RluA-like" evidence="3">
    <location>
        <begin position="90"/>
        <end position="221"/>
    </location>
</feature>
<keyword evidence="1" id="KW-0413">Isomerase</keyword>
<evidence type="ECO:0000313" key="4">
    <source>
        <dbReference type="EMBL" id="QEK37802.1"/>
    </source>
</evidence>
<accession>A0A5C0UEV4</accession>
<reference evidence="4 5" key="1">
    <citation type="submission" date="2019-08" db="EMBL/GenBank/DDBJ databases">
        <title>Highly reduced genomes of protist endosymbionts show evolutionary convergence.</title>
        <authorList>
            <person name="George E."/>
            <person name="Husnik F."/>
            <person name="Tashyreva D."/>
            <person name="Prokopchuk G."/>
            <person name="Horak A."/>
            <person name="Kwong W.K."/>
            <person name="Lukes J."/>
            <person name="Keeling P.J."/>
        </authorList>
    </citation>
    <scope>NUCLEOTIDE SEQUENCE [LARGE SCALE GENOMIC DNA]</scope>
    <source>
        <strain evidence="4">1605</strain>
    </source>
</reference>
<name>A0A5C0UEV4_9PROT</name>
<dbReference type="SUPFAM" id="SSF55120">
    <property type="entry name" value="Pseudouridine synthase"/>
    <property type="match status" value="1"/>
</dbReference>
<evidence type="ECO:0000313" key="5">
    <source>
        <dbReference type="Proteomes" id="UP000325155"/>
    </source>
</evidence>
<dbReference type="Gene3D" id="3.30.2350.10">
    <property type="entry name" value="Pseudouridine synthase"/>
    <property type="match status" value="2"/>
</dbReference>
<organism evidence="4 5">
    <name type="scientific">Candidatus Cytomitobacter indipagum</name>
    <dbReference type="NCBI Taxonomy" id="2601575"/>
    <lineage>
        <taxon>Bacteria</taxon>
        <taxon>Pseudomonadati</taxon>
        <taxon>Pseudomonadota</taxon>
        <taxon>Alphaproteobacteria</taxon>
        <taxon>Holosporales</taxon>
        <taxon>Holosporaceae</taxon>
        <taxon>Candidatus Cytomitobacter</taxon>
    </lineage>
</organism>
<dbReference type="OrthoDB" id="9807829at2"/>
<dbReference type="GO" id="GO:0003723">
    <property type="term" value="F:RNA binding"/>
    <property type="evidence" value="ECO:0007669"/>
    <property type="project" value="UniProtKB-KW"/>
</dbReference>
<evidence type="ECO:0000259" key="3">
    <source>
        <dbReference type="Pfam" id="PF00849"/>
    </source>
</evidence>
<dbReference type="AlphaFoldDB" id="A0A5C0UEV4"/>
<proteinExistence type="predicted"/>
<gene>
    <name evidence="4" type="ORF">FZC35_00125</name>
</gene>
<dbReference type="PROSITE" id="PS50889">
    <property type="entry name" value="S4"/>
    <property type="match status" value="1"/>
</dbReference>
<dbReference type="Pfam" id="PF00849">
    <property type="entry name" value="PseudoU_synth_2"/>
    <property type="match status" value="1"/>
</dbReference>
<sequence>MKIKYKAENGLSIRQWFREHYINLTYNELQKYLRVKDITLNGKKVSPQHILSSNDIIHVWDKIPKVENAYSDIYTKELNSSIILYEDEDILAINKPYNMCSQGDIDDSAFLQVNQYAHKKGKKAYPVHRIDKFTTGVLIFALNRNTAMLLSESIKNWKKTYISLLPWSNLGSGSINTVEDGKSLITGYLSVGKIHIDTYPYEIVKFFPKTGKKHQIRRHVSDMGLPIVGDRMYGSEEQTRMHLHCREVYFVLNGKRFTIQAPLPGHMEHLSHHLKR</sequence>
<evidence type="ECO:0000256" key="1">
    <source>
        <dbReference type="ARBA" id="ARBA00023235"/>
    </source>
</evidence>
<evidence type="ECO:0000256" key="2">
    <source>
        <dbReference type="PROSITE-ProRule" id="PRU00182"/>
    </source>
</evidence>
<protein>
    <submittedName>
        <fullName evidence="4">RluA family pseudouridine synthase</fullName>
    </submittedName>
</protein>
<dbReference type="InterPro" id="IPR050188">
    <property type="entry name" value="RluA_PseudoU_synthase"/>
</dbReference>
<dbReference type="GO" id="GO:0140098">
    <property type="term" value="F:catalytic activity, acting on RNA"/>
    <property type="evidence" value="ECO:0007669"/>
    <property type="project" value="UniProtKB-ARBA"/>
</dbReference>
<dbReference type="InterPro" id="IPR006145">
    <property type="entry name" value="PsdUridine_synth_RsuA/RluA"/>
</dbReference>
<dbReference type="CDD" id="cd02869">
    <property type="entry name" value="PseudoU_synth_RluA_like"/>
    <property type="match status" value="1"/>
</dbReference>
<dbReference type="PANTHER" id="PTHR21600">
    <property type="entry name" value="MITOCHONDRIAL RNA PSEUDOURIDINE SYNTHASE"/>
    <property type="match status" value="1"/>
</dbReference>
<dbReference type="InterPro" id="IPR006224">
    <property type="entry name" value="PsdUridine_synth_RluA-like_CS"/>
</dbReference>
<dbReference type="GO" id="GO:0009982">
    <property type="term" value="F:pseudouridine synthase activity"/>
    <property type="evidence" value="ECO:0007669"/>
    <property type="project" value="InterPro"/>
</dbReference>
<dbReference type="GO" id="GO:0000455">
    <property type="term" value="P:enzyme-directed rRNA pseudouridine synthesis"/>
    <property type="evidence" value="ECO:0007669"/>
    <property type="project" value="TreeGrafter"/>
</dbReference>
<dbReference type="KEGG" id="cip:FZC35_00125"/>
<dbReference type="RefSeq" id="WP_148980649.1">
    <property type="nucleotide sequence ID" value="NZ_CP043315.1"/>
</dbReference>